<dbReference type="InterPro" id="IPR002878">
    <property type="entry name" value="ChsH2_C"/>
</dbReference>
<comment type="caution">
    <text evidence="2">The sequence shown here is derived from an EMBL/GenBank/DDBJ whole genome shotgun (WGS) entry which is preliminary data.</text>
</comment>
<feature type="domain" description="ChsH2 C-terminal OB-fold" evidence="1">
    <location>
        <begin position="36"/>
        <end position="99"/>
    </location>
</feature>
<protein>
    <submittedName>
        <fullName evidence="2">Zn-ribbon domain-containing OB-fold protein</fullName>
    </submittedName>
</protein>
<evidence type="ECO:0000259" key="1">
    <source>
        <dbReference type="Pfam" id="PF01796"/>
    </source>
</evidence>
<evidence type="ECO:0000313" key="2">
    <source>
        <dbReference type="EMBL" id="MFC7449195.1"/>
    </source>
</evidence>
<proteinExistence type="predicted"/>
<sequence>MQNSPSLMIRRCARCEILLAPDSMCTSCGGDELSRVPSSGLGSVKTWTVLDRAPSDSTDTEPLPSVLAVVELDEGPWICTWLEGEIALERDQQIRVQFHHRVSGERYPVFGRSAAQSAG</sequence>
<dbReference type="PANTHER" id="PTHR34075:SF5">
    <property type="entry name" value="BLR3430 PROTEIN"/>
    <property type="match status" value="1"/>
</dbReference>
<evidence type="ECO:0000313" key="3">
    <source>
        <dbReference type="Proteomes" id="UP001596484"/>
    </source>
</evidence>
<reference evidence="3" key="1">
    <citation type="journal article" date="2019" name="Int. J. Syst. Evol. Microbiol.">
        <title>The Global Catalogue of Microorganisms (GCM) 10K type strain sequencing project: providing services to taxonomists for standard genome sequencing and annotation.</title>
        <authorList>
            <consortium name="The Broad Institute Genomics Platform"/>
            <consortium name="The Broad Institute Genome Sequencing Center for Infectious Disease"/>
            <person name="Wu L."/>
            <person name="Ma J."/>
        </authorList>
    </citation>
    <scope>NUCLEOTIDE SEQUENCE [LARGE SCALE GENOMIC DNA]</scope>
    <source>
        <strain evidence="3">ICMP 19430</strain>
    </source>
</reference>
<gene>
    <name evidence="2" type="ORF">ACFQS9_14975</name>
</gene>
<dbReference type="EMBL" id="JBHTCS010000017">
    <property type="protein sequence ID" value="MFC7449195.1"/>
    <property type="molecule type" value="Genomic_DNA"/>
</dbReference>
<name>A0ABW2RZK9_9NOCA</name>
<dbReference type="InterPro" id="IPR012340">
    <property type="entry name" value="NA-bd_OB-fold"/>
</dbReference>
<dbReference type="Pfam" id="PF01796">
    <property type="entry name" value="OB_ChsH2_C"/>
    <property type="match status" value="1"/>
</dbReference>
<dbReference type="Proteomes" id="UP001596484">
    <property type="component" value="Unassembled WGS sequence"/>
</dbReference>
<keyword evidence="3" id="KW-1185">Reference proteome</keyword>
<dbReference type="RefSeq" id="WP_378405960.1">
    <property type="nucleotide sequence ID" value="NZ_JBHTCS010000017.1"/>
</dbReference>
<accession>A0ABW2RZK9</accession>
<organism evidence="2 3">
    <name type="scientific">Rhodococcus daqingensis</name>
    <dbReference type="NCBI Taxonomy" id="2479363"/>
    <lineage>
        <taxon>Bacteria</taxon>
        <taxon>Bacillati</taxon>
        <taxon>Actinomycetota</taxon>
        <taxon>Actinomycetes</taxon>
        <taxon>Mycobacteriales</taxon>
        <taxon>Nocardiaceae</taxon>
        <taxon>Rhodococcus</taxon>
    </lineage>
</organism>
<dbReference type="PANTHER" id="PTHR34075">
    <property type="entry name" value="BLR3430 PROTEIN"/>
    <property type="match status" value="1"/>
</dbReference>
<dbReference type="InterPro" id="IPR052513">
    <property type="entry name" value="Thioester_dehydratase-like"/>
</dbReference>
<dbReference type="SUPFAM" id="SSF50249">
    <property type="entry name" value="Nucleic acid-binding proteins"/>
    <property type="match status" value="1"/>
</dbReference>